<dbReference type="InterPro" id="IPR023631">
    <property type="entry name" value="Amidase_dom"/>
</dbReference>
<dbReference type="SUPFAM" id="SSF75304">
    <property type="entry name" value="Amidase signature (AS) enzymes"/>
    <property type="match status" value="1"/>
</dbReference>
<dbReference type="PANTHER" id="PTHR11895:SF7">
    <property type="entry name" value="GLUTAMYL-TRNA(GLN) AMIDOTRANSFERASE SUBUNIT A, MITOCHONDRIAL"/>
    <property type="match status" value="1"/>
</dbReference>
<comment type="caution">
    <text evidence="3">The sequence shown here is derived from an EMBL/GenBank/DDBJ whole genome shotgun (WGS) entry which is preliminary data.</text>
</comment>
<dbReference type="Proteomes" id="UP000241085">
    <property type="component" value="Unassembled WGS sequence"/>
</dbReference>
<gene>
    <name evidence="3" type="ORF">C1I63_17045</name>
</gene>
<keyword evidence="4" id="KW-1185">Reference proteome</keyword>
<evidence type="ECO:0000313" key="3">
    <source>
        <dbReference type="EMBL" id="PTL74365.1"/>
    </source>
</evidence>
<comment type="similarity">
    <text evidence="1">Belongs to the amidase family.</text>
</comment>
<evidence type="ECO:0000256" key="1">
    <source>
        <dbReference type="ARBA" id="ARBA00009199"/>
    </source>
</evidence>
<feature type="domain" description="Amidase" evidence="2">
    <location>
        <begin position="25"/>
        <end position="457"/>
    </location>
</feature>
<proteinExistence type="inferred from homology"/>
<protein>
    <submittedName>
        <fullName evidence="3">Amidase</fullName>
    </submittedName>
</protein>
<dbReference type="Gene3D" id="3.90.1300.10">
    <property type="entry name" value="Amidase signature (AS) domain"/>
    <property type="match status" value="1"/>
</dbReference>
<dbReference type="InterPro" id="IPR020556">
    <property type="entry name" value="Amidase_CS"/>
</dbReference>
<accession>A0A2T4UXV1</accession>
<name>A0A2T4UXV1_9MICO</name>
<dbReference type="PANTHER" id="PTHR11895">
    <property type="entry name" value="TRANSAMIDASE"/>
    <property type="match status" value="1"/>
</dbReference>
<sequence length="477" mass="50430">MFELHHLSAQEQWDWLQRGEVSPLELVDHYLARIERWNGELGAFTTVTPDAARERAVDLAHGAVPRTAALWGLASGDKDLWRRRGVRTTSGSRLRESFVPDASDEIVEVLDAAGAISLGKTAAPEFGMPSYTESRVGPPTVTPWDTRLGAGGSSGGAAAAVAAGLLPFAPASDGGGSIRIPAAACGLVGLKPSRGRVPAMSGVGGVGGLVVAGPIARSVADAGLLLEGLLERRNGRIPHPYSVAAPEDREGSFLGAAIRGEGRFQIGVLTASPWDDVQDIRLEPEAQAAFDEGITALSALGHGLDDASLPPSSAYPAAFRTLWQSGASTLPVEAPADFELLEPLTRWLVVEGRRLGAREVVEAASVLTGFERALIAAFSSFDAVLAPAMTMTPRPVGWYDAEDPERNFAQQVQYTPFTSFVNVAGLPAITLPLSTTDSGLPMGIQLIGRPGGEAVLLAIGAQLERRARWQRRHPPQW</sequence>
<dbReference type="AlphaFoldDB" id="A0A2T4UXV1"/>
<organism evidence="3 4">
    <name type="scientific">Rathayibacter caricis DSM 15933</name>
    <dbReference type="NCBI Taxonomy" id="1328867"/>
    <lineage>
        <taxon>Bacteria</taxon>
        <taxon>Bacillati</taxon>
        <taxon>Actinomycetota</taxon>
        <taxon>Actinomycetes</taxon>
        <taxon>Micrococcales</taxon>
        <taxon>Microbacteriaceae</taxon>
        <taxon>Rathayibacter</taxon>
    </lineage>
</organism>
<evidence type="ECO:0000313" key="4">
    <source>
        <dbReference type="Proteomes" id="UP000241085"/>
    </source>
</evidence>
<dbReference type="Pfam" id="PF01425">
    <property type="entry name" value="Amidase"/>
    <property type="match status" value="1"/>
</dbReference>
<dbReference type="InterPro" id="IPR000120">
    <property type="entry name" value="Amidase"/>
</dbReference>
<reference evidence="3 4" key="1">
    <citation type="submission" date="2018-03" db="EMBL/GenBank/DDBJ databases">
        <title>Bacteriophage NCPPB3778 and a type I-E CRISPR drive the evolution of the US Biological Select Agent, Rathayibacter toxicus.</title>
        <authorList>
            <person name="Davis E.W.II."/>
            <person name="Tabima J.F."/>
            <person name="Weisberg A.J."/>
            <person name="Dantas Lopes L."/>
            <person name="Wiseman M.S."/>
            <person name="Wiseman M.S."/>
            <person name="Pupko T."/>
            <person name="Belcher M.S."/>
            <person name="Sechler A.J."/>
            <person name="Tancos M.A."/>
            <person name="Schroeder B.K."/>
            <person name="Murray T.D."/>
            <person name="Luster D.G."/>
            <person name="Schneider W.L."/>
            <person name="Rogers E."/>
            <person name="Andreote F.D."/>
            <person name="Grunwald N.J."/>
            <person name="Putnam M.L."/>
            <person name="Chang J.H."/>
        </authorList>
    </citation>
    <scope>NUCLEOTIDE SEQUENCE [LARGE SCALE GENOMIC DNA]</scope>
    <source>
        <strain evidence="3 4">DSM 15933</strain>
    </source>
</reference>
<dbReference type="PROSITE" id="PS00571">
    <property type="entry name" value="AMIDASES"/>
    <property type="match status" value="1"/>
</dbReference>
<dbReference type="GO" id="GO:0003824">
    <property type="term" value="F:catalytic activity"/>
    <property type="evidence" value="ECO:0007669"/>
    <property type="project" value="InterPro"/>
</dbReference>
<dbReference type="EMBL" id="PZPL01000001">
    <property type="protein sequence ID" value="PTL74365.1"/>
    <property type="molecule type" value="Genomic_DNA"/>
</dbReference>
<dbReference type="InterPro" id="IPR036928">
    <property type="entry name" value="AS_sf"/>
</dbReference>
<evidence type="ECO:0000259" key="2">
    <source>
        <dbReference type="Pfam" id="PF01425"/>
    </source>
</evidence>
<dbReference type="RefSeq" id="WP_107575537.1">
    <property type="nucleotide sequence ID" value="NZ_PZPL01000001.1"/>
</dbReference>